<evidence type="ECO:0000313" key="1">
    <source>
        <dbReference type="EMBL" id="KAG1887498.1"/>
    </source>
</evidence>
<dbReference type="EMBL" id="JABBWK010000203">
    <property type="protein sequence ID" value="KAG1887498.1"/>
    <property type="molecule type" value="Genomic_DNA"/>
</dbReference>
<name>A0AAD4HCQ2_9AGAM</name>
<gene>
    <name evidence="1" type="ORF">F5891DRAFT_904765</name>
</gene>
<evidence type="ECO:0000313" key="2">
    <source>
        <dbReference type="Proteomes" id="UP001195769"/>
    </source>
</evidence>
<protein>
    <submittedName>
        <fullName evidence="1">Uncharacterized protein</fullName>
    </submittedName>
</protein>
<organism evidence="1 2">
    <name type="scientific">Suillus fuscotomentosus</name>
    <dbReference type="NCBI Taxonomy" id="1912939"/>
    <lineage>
        <taxon>Eukaryota</taxon>
        <taxon>Fungi</taxon>
        <taxon>Dikarya</taxon>
        <taxon>Basidiomycota</taxon>
        <taxon>Agaricomycotina</taxon>
        <taxon>Agaricomycetes</taxon>
        <taxon>Agaricomycetidae</taxon>
        <taxon>Boletales</taxon>
        <taxon>Suillineae</taxon>
        <taxon>Suillaceae</taxon>
        <taxon>Suillus</taxon>
    </lineage>
</organism>
<feature type="non-terminal residue" evidence="1">
    <location>
        <position position="155"/>
    </location>
</feature>
<feature type="non-terminal residue" evidence="1">
    <location>
        <position position="1"/>
    </location>
</feature>
<sequence length="155" mass="16841">ALDKSGRKLSISEHDSLLKMNVSALKSSCPLPGYVSLFVGMPMILHSQNLSTDLGITNGSQGIVQQIFITRSSAGFNHASCVLVHFPDSKVHLSKLPQGWYPICPATWTFTTTMDGANGIQERLWITRAQVPLQPAFAITAHSVQGKTLPRVLVN</sequence>
<dbReference type="AlphaFoldDB" id="A0AAD4HCQ2"/>
<dbReference type="InterPro" id="IPR027417">
    <property type="entry name" value="P-loop_NTPase"/>
</dbReference>
<dbReference type="RefSeq" id="XP_041216902.1">
    <property type="nucleotide sequence ID" value="XM_041373528.1"/>
</dbReference>
<dbReference type="SUPFAM" id="SSF52540">
    <property type="entry name" value="P-loop containing nucleoside triphosphate hydrolases"/>
    <property type="match status" value="1"/>
</dbReference>
<keyword evidence="2" id="KW-1185">Reference proteome</keyword>
<reference evidence="1" key="1">
    <citation type="journal article" date="2020" name="New Phytol.">
        <title>Comparative genomics reveals dynamic genome evolution in host specialist ectomycorrhizal fungi.</title>
        <authorList>
            <person name="Lofgren L.A."/>
            <person name="Nguyen N.H."/>
            <person name="Vilgalys R."/>
            <person name="Ruytinx J."/>
            <person name="Liao H.L."/>
            <person name="Branco S."/>
            <person name="Kuo A."/>
            <person name="LaButti K."/>
            <person name="Lipzen A."/>
            <person name="Andreopoulos W."/>
            <person name="Pangilinan J."/>
            <person name="Riley R."/>
            <person name="Hundley H."/>
            <person name="Na H."/>
            <person name="Barry K."/>
            <person name="Grigoriev I.V."/>
            <person name="Stajich J.E."/>
            <person name="Kennedy P.G."/>
        </authorList>
    </citation>
    <scope>NUCLEOTIDE SEQUENCE</scope>
    <source>
        <strain evidence="1">FC203</strain>
    </source>
</reference>
<dbReference type="GeneID" id="64667826"/>
<comment type="caution">
    <text evidence="1">The sequence shown here is derived from an EMBL/GenBank/DDBJ whole genome shotgun (WGS) entry which is preliminary data.</text>
</comment>
<accession>A0AAD4HCQ2</accession>
<dbReference type="Proteomes" id="UP001195769">
    <property type="component" value="Unassembled WGS sequence"/>
</dbReference>
<proteinExistence type="predicted"/>